<dbReference type="EC" id="2.3.2.26" evidence="3"/>
<feature type="non-terminal residue" evidence="5">
    <location>
        <position position="320"/>
    </location>
</feature>
<comment type="caution">
    <text evidence="5">The sequence shown here is derived from an EMBL/GenBank/DDBJ whole genome shotgun (WGS) entry which is preliminary data.</text>
</comment>
<gene>
    <name evidence="5" type="ORF">EGW08_017182</name>
</gene>
<dbReference type="InterPro" id="IPR044611">
    <property type="entry name" value="E3A/B/C-like"/>
</dbReference>
<comment type="pathway">
    <text evidence="2">Protein modification; protein ubiquitination.</text>
</comment>
<reference evidence="5 6" key="1">
    <citation type="submission" date="2019-01" db="EMBL/GenBank/DDBJ databases">
        <title>A draft genome assembly of the solar-powered sea slug Elysia chlorotica.</title>
        <authorList>
            <person name="Cai H."/>
            <person name="Li Q."/>
            <person name="Fang X."/>
            <person name="Li J."/>
            <person name="Curtis N.E."/>
            <person name="Altenburger A."/>
            <person name="Shibata T."/>
            <person name="Feng M."/>
            <person name="Maeda T."/>
            <person name="Schwartz J.A."/>
            <person name="Shigenobu S."/>
            <person name="Lundholm N."/>
            <person name="Nishiyama T."/>
            <person name="Yang H."/>
            <person name="Hasebe M."/>
            <person name="Li S."/>
            <person name="Pierce S.K."/>
            <person name="Wang J."/>
        </authorList>
    </citation>
    <scope>NUCLEOTIDE SEQUENCE [LARGE SCALE GENOMIC DNA]</scope>
    <source>
        <strain evidence="5">EC2010</strain>
        <tissue evidence="5">Whole organism of an adult</tissue>
    </source>
</reference>
<organism evidence="5 6">
    <name type="scientific">Elysia chlorotica</name>
    <name type="common">Eastern emerald elysia</name>
    <name type="synonym">Sea slug</name>
    <dbReference type="NCBI Taxonomy" id="188477"/>
    <lineage>
        <taxon>Eukaryota</taxon>
        <taxon>Metazoa</taxon>
        <taxon>Spiralia</taxon>
        <taxon>Lophotrochozoa</taxon>
        <taxon>Mollusca</taxon>
        <taxon>Gastropoda</taxon>
        <taxon>Heterobranchia</taxon>
        <taxon>Euthyneura</taxon>
        <taxon>Panpulmonata</taxon>
        <taxon>Sacoglossa</taxon>
        <taxon>Placobranchoidea</taxon>
        <taxon>Plakobranchidae</taxon>
        <taxon>Elysia</taxon>
    </lineage>
</organism>
<keyword evidence="6" id="KW-1185">Reference proteome</keyword>
<evidence type="ECO:0000313" key="6">
    <source>
        <dbReference type="Proteomes" id="UP000271974"/>
    </source>
</evidence>
<dbReference type="PROSITE" id="PS50096">
    <property type="entry name" value="IQ"/>
    <property type="match status" value="1"/>
</dbReference>
<dbReference type="GO" id="GO:0000209">
    <property type="term" value="P:protein polyubiquitination"/>
    <property type="evidence" value="ECO:0007669"/>
    <property type="project" value="InterPro"/>
</dbReference>
<comment type="catalytic activity">
    <reaction evidence="1">
        <text>S-ubiquitinyl-[E2 ubiquitin-conjugating enzyme]-L-cysteine + [acceptor protein]-L-lysine = [E2 ubiquitin-conjugating enzyme]-L-cysteine + N(6)-ubiquitinyl-[acceptor protein]-L-lysine.</text>
        <dbReference type="EC" id="2.3.2.26"/>
    </reaction>
</comment>
<evidence type="ECO:0000256" key="1">
    <source>
        <dbReference type="ARBA" id="ARBA00000885"/>
    </source>
</evidence>
<dbReference type="OrthoDB" id="6150171at2759"/>
<dbReference type="GO" id="GO:0061630">
    <property type="term" value="F:ubiquitin protein ligase activity"/>
    <property type="evidence" value="ECO:0007669"/>
    <property type="project" value="UniProtKB-EC"/>
</dbReference>
<dbReference type="STRING" id="188477.A0A3S1AXU6"/>
<dbReference type="Proteomes" id="UP000271974">
    <property type="component" value="Unassembled WGS sequence"/>
</dbReference>
<dbReference type="EMBL" id="RQTK01000775">
    <property type="protein sequence ID" value="RUS75046.1"/>
    <property type="molecule type" value="Genomic_DNA"/>
</dbReference>
<dbReference type="InterPro" id="IPR000048">
    <property type="entry name" value="IQ_motif_EF-hand-BS"/>
</dbReference>
<evidence type="ECO:0000256" key="2">
    <source>
        <dbReference type="ARBA" id="ARBA00004906"/>
    </source>
</evidence>
<evidence type="ECO:0000256" key="3">
    <source>
        <dbReference type="ARBA" id="ARBA00012485"/>
    </source>
</evidence>
<protein>
    <recommendedName>
        <fullName evidence="3">HECT-type E3 ubiquitin transferase</fullName>
        <ecNumber evidence="3">2.3.2.26</ecNumber>
    </recommendedName>
</protein>
<dbReference type="Pfam" id="PF00612">
    <property type="entry name" value="IQ"/>
    <property type="match status" value="1"/>
</dbReference>
<dbReference type="GO" id="GO:0006511">
    <property type="term" value="P:ubiquitin-dependent protein catabolic process"/>
    <property type="evidence" value="ECO:0007669"/>
    <property type="project" value="TreeGrafter"/>
</dbReference>
<dbReference type="PANTHER" id="PTHR45700">
    <property type="entry name" value="UBIQUITIN-PROTEIN LIGASE E3C"/>
    <property type="match status" value="1"/>
</dbReference>
<proteinExistence type="predicted"/>
<dbReference type="AlphaFoldDB" id="A0A3S1AXU6"/>
<accession>A0A3S1AXU6</accession>
<dbReference type="PANTHER" id="PTHR45700:SF3">
    <property type="entry name" value="UBIQUITIN-PROTEIN LIGASE E3B"/>
    <property type="match status" value="1"/>
</dbReference>
<keyword evidence="4" id="KW-0808">Transferase</keyword>
<evidence type="ECO:0000256" key="4">
    <source>
        <dbReference type="ARBA" id="ARBA00022679"/>
    </source>
</evidence>
<name>A0A3S1AXU6_ELYCH</name>
<evidence type="ECO:0000313" key="5">
    <source>
        <dbReference type="EMBL" id="RUS75046.1"/>
    </source>
</evidence>
<sequence length="320" mass="37207">MFSKVESDKQKFLDQAKAARQERAQDRHKEEAATLIQAIVRGFLTKRRIRKRIREELDTFLKIPNGQNDMAEYRPTLFSAVDTFHHTKKFLYFIDVKSEEDTKRFECLCRYILASMETTSIKHCYISVSFNKKLTVPWIAQLKNLLWTCCRYFYILKPENHSHLRRLMVFLRMMVTFTSHSNWVAFKDKTAMHPGFVVLCNNVMADLHNRGLYKAIEDLLTKGLCRAKPVFTKASLTAIITISLRPLIAEDFSPALLTSFLLYVLSVPSVVIHINTLANDCIAMLVTHRIFKRCLNLLTCEQSTRIFFNTLEGNYALCLM</sequence>